<accession>A0A835IAH1</accession>
<evidence type="ECO:0000313" key="3">
    <source>
        <dbReference type="EMBL" id="KAF9614475.1"/>
    </source>
</evidence>
<dbReference type="OrthoDB" id="1694816at2759"/>
<dbReference type="Proteomes" id="UP000631114">
    <property type="component" value="Unassembled WGS sequence"/>
</dbReference>
<evidence type="ECO:0000256" key="1">
    <source>
        <dbReference type="SAM" id="MobiDB-lite"/>
    </source>
</evidence>
<sequence length="502" mass="56910">MCNDACLYEESDSSNTEINVVEGSTNVSLEDKDESDDHSVSEIEDFEGQSNEADARSEQTNENDFNLFSGKLGGEDLDENAIMFSMHFKTSNEAFEFYNEYAKVVGFSVRKGVYRFHKDIPVKRNFVCSCQGPSTNSKCVRKCTRSADLSEEEEIHSTSGACGFVATENSDKRKGRSRISRCGNCSETGHTKTTCTWSKPQSQGRKHIEIYDLVVLRNQETCRDTQMDSKRVDKVNKLKKETDEVISEVPMEKLHKEVVGVKLDLCAMKSYLDESFKGLESHANQIEDRVKLEISAKKWENNPEMRRFEAALMELENTPVPIIKYKDASPITPELMKETMKAKRKVEFGKDMGDCSFYRYLDYFPDVLQPLILDIEDPKGDDNCGFRALAMTLGHGEEGWVQVRVNLISELHASKEEYIQMFGHENVTRCEGSLLHFKGDAPEEKWMLLPNMGSTICFGQEVGCCGGRTEEKDERKRFEEAAELLDEVNFSADACGARDVIM</sequence>
<organism evidence="3 4">
    <name type="scientific">Coptis chinensis</name>
    <dbReference type="NCBI Taxonomy" id="261450"/>
    <lineage>
        <taxon>Eukaryota</taxon>
        <taxon>Viridiplantae</taxon>
        <taxon>Streptophyta</taxon>
        <taxon>Embryophyta</taxon>
        <taxon>Tracheophyta</taxon>
        <taxon>Spermatophyta</taxon>
        <taxon>Magnoliopsida</taxon>
        <taxon>Ranunculales</taxon>
        <taxon>Ranunculaceae</taxon>
        <taxon>Coptidoideae</taxon>
        <taxon>Coptis</taxon>
    </lineage>
</organism>
<protein>
    <recommendedName>
        <fullName evidence="2">FAR1 domain-containing protein</fullName>
    </recommendedName>
</protein>
<feature type="region of interest" description="Disordered" evidence="1">
    <location>
        <begin position="23"/>
        <end position="65"/>
    </location>
</feature>
<feature type="domain" description="FAR1" evidence="2">
    <location>
        <begin position="96"/>
        <end position="142"/>
    </location>
</feature>
<proteinExistence type="predicted"/>
<name>A0A835IAH1_9MAGN</name>
<reference evidence="3 4" key="1">
    <citation type="submission" date="2020-10" db="EMBL/GenBank/DDBJ databases">
        <title>The Coptis chinensis genome and diversification of protoberbering-type alkaloids.</title>
        <authorList>
            <person name="Wang B."/>
            <person name="Shu S."/>
            <person name="Song C."/>
            <person name="Liu Y."/>
        </authorList>
    </citation>
    <scope>NUCLEOTIDE SEQUENCE [LARGE SCALE GENOMIC DNA]</scope>
    <source>
        <strain evidence="3">HL-2020</strain>
        <tissue evidence="3">Leaf</tissue>
    </source>
</reference>
<dbReference type="CDD" id="cd22744">
    <property type="entry name" value="OTU"/>
    <property type="match status" value="1"/>
</dbReference>
<dbReference type="PANTHER" id="PTHR46328">
    <property type="entry name" value="FAR-RED IMPAIRED RESPONSIVE (FAR1) FAMILY PROTEIN-RELATED"/>
    <property type="match status" value="1"/>
</dbReference>
<comment type="caution">
    <text evidence="3">The sequence shown here is derived from an EMBL/GenBank/DDBJ whole genome shotgun (WGS) entry which is preliminary data.</text>
</comment>
<dbReference type="Pfam" id="PF03101">
    <property type="entry name" value="FAR1"/>
    <property type="match status" value="1"/>
</dbReference>
<gene>
    <name evidence="3" type="ORF">IFM89_018722</name>
</gene>
<dbReference type="EMBL" id="JADFTS010000003">
    <property type="protein sequence ID" value="KAF9614475.1"/>
    <property type="molecule type" value="Genomic_DNA"/>
</dbReference>
<dbReference type="AlphaFoldDB" id="A0A835IAH1"/>
<evidence type="ECO:0000313" key="4">
    <source>
        <dbReference type="Proteomes" id="UP000631114"/>
    </source>
</evidence>
<evidence type="ECO:0000259" key="2">
    <source>
        <dbReference type="Pfam" id="PF03101"/>
    </source>
</evidence>
<dbReference type="InterPro" id="IPR004330">
    <property type="entry name" value="FAR1_DNA_bnd_dom"/>
</dbReference>
<keyword evidence="4" id="KW-1185">Reference proteome</keyword>